<evidence type="ECO:0000313" key="9">
    <source>
        <dbReference type="Proteomes" id="UP000507470"/>
    </source>
</evidence>
<dbReference type="GO" id="GO:0061630">
    <property type="term" value="F:ubiquitin protein ligase activity"/>
    <property type="evidence" value="ECO:0007669"/>
    <property type="project" value="TreeGrafter"/>
</dbReference>
<evidence type="ECO:0000313" key="8">
    <source>
        <dbReference type="EMBL" id="CAC5399479.1"/>
    </source>
</evidence>
<gene>
    <name evidence="8" type="ORF">MCOR_33740</name>
</gene>
<dbReference type="GO" id="GO:0008270">
    <property type="term" value="F:zinc ion binding"/>
    <property type="evidence" value="ECO:0007669"/>
    <property type="project" value="UniProtKB-KW"/>
</dbReference>
<evidence type="ECO:0000256" key="5">
    <source>
        <dbReference type="PROSITE-ProRule" id="PRU00175"/>
    </source>
</evidence>
<dbReference type="AlphaFoldDB" id="A0A6J8CVM4"/>
<dbReference type="PROSITE" id="PS50089">
    <property type="entry name" value="ZF_RING_2"/>
    <property type="match status" value="1"/>
</dbReference>
<dbReference type="GO" id="GO:0051726">
    <property type="term" value="P:regulation of cell cycle"/>
    <property type="evidence" value="ECO:0007669"/>
    <property type="project" value="TreeGrafter"/>
</dbReference>
<dbReference type="GO" id="GO:0043066">
    <property type="term" value="P:negative regulation of apoptotic process"/>
    <property type="evidence" value="ECO:0007669"/>
    <property type="project" value="TreeGrafter"/>
</dbReference>
<dbReference type="PANTHER" id="PTHR10044">
    <property type="entry name" value="INHIBITOR OF APOPTOSIS"/>
    <property type="match status" value="1"/>
</dbReference>
<keyword evidence="4" id="KW-0862">Zinc</keyword>
<dbReference type="GO" id="GO:0005634">
    <property type="term" value="C:nucleus"/>
    <property type="evidence" value="ECO:0007669"/>
    <property type="project" value="TreeGrafter"/>
</dbReference>
<organism evidence="8 9">
    <name type="scientific">Mytilus coruscus</name>
    <name type="common">Sea mussel</name>
    <dbReference type="NCBI Taxonomy" id="42192"/>
    <lineage>
        <taxon>Eukaryota</taxon>
        <taxon>Metazoa</taxon>
        <taxon>Spiralia</taxon>
        <taxon>Lophotrochozoa</taxon>
        <taxon>Mollusca</taxon>
        <taxon>Bivalvia</taxon>
        <taxon>Autobranchia</taxon>
        <taxon>Pteriomorphia</taxon>
        <taxon>Mytilida</taxon>
        <taxon>Mytiloidea</taxon>
        <taxon>Mytilidae</taxon>
        <taxon>Mytilinae</taxon>
        <taxon>Mytilus</taxon>
    </lineage>
</organism>
<dbReference type="Pfam" id="PF00653">
    <property type="entry name" value="BIR"/>
    <property type="match status" value="1"/>
</dbReference>
<reference evidence="8 9" key="1">
    <citation type="submission" date="2020-06" db="EMBL/GenBank/DDBJ databases">
        <authorList>
            <person name="Li R."/>
            <person name="Bekaert M."/>
        </authorList>
    </citation>
    <scope>NUCLEOTIDE SEQUENCE [LARGE SCALE GENOMIC DNA]</scope>
    <source>
        <strain evidence="9">wild</strain>
    </source>
</reference>
<dbReference type="GO" id="GO:0031398">
    <property type="term" value="P:positive regulation of protein ubiquitination"/>
    <property type="evidence" value="ECO:0007669"/>
    <property type="project" value="TreeGrafter"/>
</dbReference>
<feature type="domain" description="RING-type" evidence="7">
    <location>
        <begin position="197"/>
        <end position="232"/>
    </location>
</feature>
<dbReference type="PROSITE" id="PS50143">
    <property type="entry name" value="BIR_REPEAT_2"/>
    <property type="match status" value="1"/>
</dbReference>
<dbReference type="Gene3D" id="1.10.1170.10">
    <property type="entry name" value="Inhibitor Of Apoptosis Protein (2mihbC-IAP-1), Chain A"/>
    <property type="match status" value="1"/>
</dbReference>
<comment type="similarity">
    <text evidence="1">Belongs to the IAP family.</text>
</comment>
<dbReference type="PROSITE" id="PS01282">
    <property type="entry name" value="BIR_REPEAT_1"/>
    <property type="match status" value="1"/>
</dbReference>
<name>A0A6J8CVM4_MYTCO</name>
<dbReference type="PANTHER" id="PTHR10044:SF139">
    <property type="entry name" value="DEATH-ASSOCIATED INHIBITOR OF APOPTOSIS 2"/>
    <property type="match status" value="1"/>
</dbReference>
<dbReference type="FunFam" id="1.10.1170.10:FF:000002">
    <property type="entry name" value="Baculoviral IAP repeat containing 7"/>
    <property type="match status" value="1"/>
</dbReference>
<evidence type="ECO:0000256" key="2">
    <source>
        <dbReference type="ARBA" id="ARBA00022723"/>
    </source>
</evidence>
<dbReference type="GO" id="GO:0043027">
    <property type="term" value="F:cysteine-type endopeptidase inhibitor activity involved in apoptotic process"/>
    <property type="evidence" value="ECO:0007669"/>
    <property type="project" value="TreeGrafter"/>
</dbReference>
<dbReference type="Gene3D" id="3.30.40.10">
    <property type="entry name" value="Zinc/RING finger domain, C3HC4 (zinc finger)"/>
    <property type="match status" value="1"/>
</dbReference>
<dbReference type="CDD" id="cd00022">
    <property type="entry name" value="BIR"/>
    <property type="match status" value="1"/>
</dbReference>
<evidence type="ECO:0000259" key="7">
    <source>
        <dbReference type="PROSITE" id="PS50089"/>
    </source>
</evidence>
<evidence type="ECO:0000256" key="1">
    <source>
        <dbReference type="ARBA" id="ARBA00006672"/>
    </source>
</evidence>
<keyword evidence="6" id="KW-0175">Coiled coil</keyword>
<dbReference type="Pfam" id="PF13920">
    <property type="entry name" value="zf-C3HC4_3"/>
    <property type="match status" value="1"/>
</dbReference>
<keyword evidence="9" id="KW-1185">Reference proteome</keyword>
<dbReference type="SUPFAM" id="SSF57924">
    <property type="entry name" value="Inhibitor of apoptosis (IAP) repeat"/>
    <property type="match status" value="1"/>
</dbReference>
<evidence type="ECO:0000256" key="6">
    <source>
        <dbReference type="SAM" id="Coils"/>
    </source>
</evidence>
<dbReference type="GO" id="GO:0005737">
    <property type="term" value="C:cytoplasm"/>
    <property type="evidence" value="ECO:0007669"/>
    <property type="project" value="TreeGrafter"/>
</dbReference>
<evidence type="ECO:0000256" key="4">
    <source>
        <dbReference type="ARBA" id="ARBA00022833"/>
    </source>
</evidence>
<dbReference type="InterPro" id="IPR001841">
    <property type="entry name" value="Znf_RING"/>
</dbReference>
<accession>A0A6J8CVM4</accession>
<dbReference type="InterPro" id="IPR001370">
    <property type="entry name" value="BIR_rpt"/>
</dbReference>
<dbReference type="InterPro" id="IPR013083">
    <property type="entry name" value="Znf_RING/FYVE/PHD"/>
</dbReference>
<dbReference type="SMART" id="SM00238">
    <property type="entry name" value="BIR"/>
    <property type="match status" value="1"/>
</dbReference>
<dbReference type="Proteomes" id="UP000507470">
    <property type="component" value="Unassembled WGS sequence"/>
</dbReference>
<feature type="coiled-coil region" evidence="6">
    <location>
        <begin position="174"/>
        <end position="201"/>
    </location>
</feature>
<protein>
    <submittedName>
        <fullName evidence="8">BIRC7_8</fullName>
    </submittedName>
</protein>
<keyword evidence="3 5" id="KW-0863">Zinc-finger</keyword>
<dbReference type="InterPro" id="IPR050784">
    <property type="entry name" value="IAP"/>
</dbReference>
<proteinExistence type="inferred from homology"/>
<dbReference type="OrthoDB" id="4034597at2759"/>
<keyword evidence="2" id="KW-0479">Metal-binding</keyword>
<dbReference type="EMBL" id="CACVKT020006042">
    <property type="protein sequence ID" value="CAC5399479.1"/>
    <property type="molecule type" value="Genomic_DNA"/>
</dbReference>
<sequence length="244" mass="28396">MVYYKQAEILSLIGVKELSLFGRNWLSELIGNISGNDSRPAAVDDHGHVAAFQQPNVNSQQRTTNQPPKFQVYVDIENRRRSFSGWPHLLPEPDTLAKAGFFYTGSEDHVRCAFCGIGLKHWEISDVPWIEHAYWSPKCFYVVERRGNDFIRLVHCIDLRTTLDDQSPKSSLTTEETANELEKLKEESRRLKHKMKCIRCRNKDICMLFVNCGHRQTCEECSYQMEYCPICEKKIEKRLKTFLS</sequence>
<evidence type="ECO:0000256" key="3">
    <source>
        <dbReference type="ARBA" id="ARBA00022771"/>
    </source>
</evidence>